<dbReference type="InterPro" id="IPR002931">
    <property type="entry name" value="Transglutaminase-like"/>
</dbReference>
<feature type="domain" description="Transglutaminase-like" evidence="12">
    <location>
        <begin position="171"/>
        <end position="217"/>
    </location>
</feature>
<sequence>MEDQPVQISENTVGSSPQAEDVREESTLKDNEKVTEDTEEEQSFDFTETFTDGAEELKKELDNIIVVAPEPEQPEEVFDPSEFPPSYKDNLPKEQLILQYADNFRRQYVHLYRDRKPLFLCPVNECGVEKFVCTTIRPTQLPFKELYNWDGAAEFVADYLDFEPLRPSYDLPTRLLSPATVLKRQKGNCFEYSTVLVSLLIAAGYDAYVVSGYAAKETCLADETREICPLLKKREEVIQEEKKKEMKKYSVKPPRDLRSKFILRMEARKVAKKKAEEEQQKAEEEKRILELEKPPPDPLYGLRIHAWVLVLSGKREVAESFFIEPFTGLSQPFSNPNYLGIESVWNNFNYWVNMQDCSEGVGIISYDLGDCTKWEYMLTGLDKPVLQVPEGDLDILDEDEEDKDKDVEKHLDMPPSWVEPLKLSQRDYEMRCPQGKKVKLYKRAKLEKFAHYLMKDGLVSRLSVYEDRAMTDLILVKEFFQHRNDKLHTRVHNYRNGWINEYFHPGRSHSLKEHQYLSGAPEPENERTMIFCDEARVDGLVKRIETPTGMTEHYKDREDFLYYKNVVFRKRSKRITMSNTSVVADFRPIDKMVVKYHRNTAKKANEDVRELVFLVSEEKIQMIYHTDDASIASSTREFVKPHNWQEKGAIFLWSPDMHQTFQVDPNTADSKQVMLYQLLLELLRMEDVCRQRVRESEEEVRAIIQERQEEDEKSELGLSIYDTERNDKTKQHRRELERQVMLEKIRKQEMEVDYLAPFLAQMSDPEKISRSQAYTLKEESLTDLKQRLVDKANLIQARFEKETEKLQKKQAWYHQNQISMSKEDEDDYLNYCSEAMFRIHILELRLNRSSTVAFVAFAVPCLCPFSEHDEPLLVHRPCGTRAEGPLIRSRVWNLCGKEEEQFSPSVASSYKLCVIHSASLLSTDTFHTLETRVGRHRAQHDGINKELTTETIPPVSDSCPEGGAPCCALGVGGCTATRLVPSHRQTSQHLAVTSAWLAPSVPPVNGVIEMKVMSWTGTGWVRIRGEEEELRVVVEVVLVWSIVVAEAAHARCGSQAV</sequence>
<organism evidence="15 16">
    <name type="scientific">Pomacea canaliculata</name>
    <name type="common">Golden apple snail</name>
    <dbReference type="NCBI Taxonomy" id="400727"/>
    <lineage>
        <taxon>Eukaryota</taxon>
        <taxon>Metazoa</taxon>
        <taxon>Spiralia</taxon>
        <taxon>Lophotrochozoa</taxon>
        <taxon>Mollusca</taxon>
        <taxon>Gastropoda</taxon>
        <taxon>Caenogastropoda</taxon>
        <taxon>Architaenioglossa</taxon>
        <taxon>Ampullarioidea</taxon>
        <taxon>Ampullariidae</taxon>
        <taxon>Pomacea</taxon>
    </lineage>
</organism>
<dbReference type="InterPro" id="IPR056292">
    <property type="entry name" value="DRC7_C"/>
</dbReference>
<evidence type="ECO:0000256" key="1">
    <source>
        <dbReference type="ARBA" id="ARBA00004230"/>
    </source>
</evidence>
<dbReference type="InterPro" id="IPR033551">
    <property type="entry name" value="DRC7/lobo"/>
</dbReference>
<protein>
    <submittedName>
        <fullName evidence="15">Uncharacterized protein</fullName>
    </submittedName>
</protein>
<comment type="subcellular location">
    <subcellularLocation>
        <location evidence="1">Cell projection</location>
        <location evidence="1">Cilium</location>
        <location evidence="1">Flagellum</location>
    </subcellularLocation>
    <subcellularLocation>
        <location evidence="2">Cytoplasm</location>
        <location evidence="2">Cytoskeleton</location>
        <location evidence="2">Cilium axoneme</location>
    </subcellularLocation>
</comment>
<dbReference type="PANTHER" id="PTHR35249">
    <property type="entry name" value="DYNEIN REGULATORY COMPLEX SUBUNIT 7"/>
    <property type="match status" value="1"/>
</dbReference>
<dbReference type="EMBL" id="PZQS01000008">
    <property type="protein sequence ID" value="PVD25478.1"/>
    <property type="molecule type" value="Genomic_DNA"/>
</dbReference>
<name>A0A2T7NWC8_POMCA</name>
<dbReference type="SUPFAM" id="SSF54001">
    <property type="entry name" value="Cysteine proteinases"/>
    <property type="match status" value="1"/>
</dbReference>
<evidence type="ECO:0000256" key="8">
    <source>
        <dbReference type="ARBA" id="ARBA00023212"/>
    </source>
</evidence>
<dbReference type="GO" id="GO:0031514">
    <property type="term" value="C:motile cilium"/>
    <property type="evidence" value="ECO:0007669"/>
    <property type="project" value="UniProtKB-SubCell"/>
</dbReference>
<evidence type="ECO:0000256" key="3">
    <source>
        <dbReference type="ARBA" id="ARBA00010738"/>
    </source>
</evidence>
<dbReference type="GO" id="GO:0005930">
    <property type="term" value="C:axoneme"/>
    <property type="evidence" value="ECO:0007669"/>
    <property type="project" value="UniProtKB-SubCell"/>
</dbReference>
<dbReference type="OrthoDB" id="10262874at2759"/>
<evidence type="ECO:0000313" key="16">
    <source>
        <dbReference type="Proteomes" id="UP000245119"/>
    </source>
</evidence>
<feature type="compositionally biased region" description="Basic and acidic residues" evidence="11">
    <location>
        <begin position="20"/>
        <end position="36"/>
    </location>
</feature>
<feature type="coiled-coil region" evidence="10">
    <location>
        <begin position="265"/>
        <end position="294"/>
    </location>
</feature>
<evidence type="ECO:0000256" key="11">
    <source>
        <dbReference type="SAM" id="MobiDB-lite"/>
    </source>
</evidence>
<feature type="domain" description="Dynein regulatory complex subunit 7 C-terminal" evidence="14">
    <location>
        <begin position="766"/>
        <end position="853"/>
    </location>
</feature>
<dbReference type="Pfam" id="PF01841">
    <property type="entry name" value="Transglut_core"/>
    <property type="match status" value="1"/>
</dbReference>
<feature type="domain" description="Dynein regulatory complex subunit 7 MORN" evidence="13">
    <location>
        <begin position="433"/>
        <end position="719"/>
    </location>
</feature>
<evidence type="ECO:0000259" key="12">
    <source>
        <dbReference type="Pfam" id="PF01841"/>
    </source>
</evidence>
<dbReference type="Pfam" id="PF24667">
    <property type="entry name" value="MORN_DRC7"/>
    <property type="match status" value="1"/>
</dbReference>
<gene>
    <name evidence="15" type="ORF">C0Q70_13134</name>
</gene>
<keyword evidence="5" id="KW-0282">Flagellum</keyword>
<dbReference type="InterPro" id="IPR038765">
    <property type="entry name" value="Papain-like_cys_pep_sf"/>
</dbReference>
<dbReference type="InterPro" id="IPR056291">
    <property type="entry name" value="MORN_DRC7"/>
</dbReference>
<evidence type="ECO:0000256" key="2">
    <source>
        <dbReference type="ARBA" id="ARBA00004430"/>
    </source>
</evidence>
<evidence type="ECO:0000313" key="15">
    <source>
        <dbReference type="EMBL" id="PVD25478.1"/>
    </source>
</evidence>
<keyword evidence="16" id="KW-1185">Reference proteome</keyword>
<keyword evidence="7" id="KW-0969">Cilium</keyword>
<feature type="compositionally biased region" description="Polar residues" evidence="11">
    <location>
        <begin position="1"/>
        <end position="18"/>
    </location>
</feature>
<keyword evidence="6 10" id="KW-0175">Coiled coil</keyword>
<evidence type="ECO:0000256" key="4">
    <source>
        <dbReference type="ARBA" id="ARBA00022490"/>
    </source>
</evidence>
<dbReference type="Gene3D" id="3.10.620.30">
    <property type="match status" value="1"/>
</dbReference>
<dbReference type="AlphaFoldDB" id="A0A2T7NWC8"/>
<dbReference type="Proteomes" id="UP000245119">
    <property type="component" value="Linkage Group LG8"/>
</dbReference>
<evidence type="ECO:0000259" key="14">
    <source>
        <dbReference type="Pfam" id="PF24671"/>
    </source>
</evidence>
<feature type="region of interest" description="Disordered" evidence="11">
    <location>
        <begin position="1"/>
        <end position="43"/>
    </location>
</feature>
<evidence type="ECO:0000259" key="13">
    <source>
        <dbReference type="Pfam" id="PF24667"/>
    </source>
</evidence>
<feature type="coiled-coil region" evidence="10">
    <location>
        <begin position="693"/>
        <end position="753"/>
    </location>
</feature>
<accession>A0A2T7NWC8</accession>
<comment type="similarity">
    <text evidence="3">Belongs to the DRC7 family.</text>
</comment>
<evidence type="ECO:0000256" key="6">
    <source>
        <dbReference type="ARBA" id="ARBA00023054"/>
    </source>
</evidence>
<dbReference type="Pfam" id="PF24671">
    <property type="entry name" value="DRC7_C"/>
    <property type="match status" value="1"/>
</dbReference>
<evidence type="ECO:0000256" key="7">
    <source>
        <dbReference type="ARBA" id="ARBA00023069"/>
    </source>
</evidence>
<dbReference type="GO" id="GO:0030317">
    <property type="term" value="P:flagellated sperm motility"/>
    <property type="evidence" value="ECO:0007669"/>
    <property type="project" value="TreeGrafter"/>
</dbReference>
<dbReference type="PANTHER" id="PTHR35249:SF2">
    <property type="entry name" value="DYNEIN REGULATORY COMPLEX SUBUNIT 7"/>
    <property type="match status" value="1"/>
</dbReference>
<dbReference type="STRING" id="400727.A0A2T7NWC8"/>
<comment type="caution">
    <text evidence="15">The sequence shown here is derived from an EMBL/GenBank/DDBJ whole genome shotgun (WGS) entry which is preliminary data.</text>
</comment>
<evidence type="ECO:0000256" key="5">
    <source>
        <dbReference type="ARBA" id="ARBA00022846"/>
    </source>
</evidence>
<keyword evidence="8" id="KW-0206">Cytoskeleton</keyword>
<proteinExistence type="inferred from homology"/>
<keyword evidence="9" id="KW-0966">Cell projection</keyword>
<evidence type="ECO:0000256" key="9">
    <source>
        <dbReference type="ARBA" id="ARBA00023273"/>
    </source>
</evidence>
<evidence type="ECO:0000256" key="10">
    <source>
        <dbReference type="SAM" id="Coils"/>
    </source>
</evidence>
<keyword evidence="4" id="KW-0963">Cytoplasm</keyword>
<reference evidence="15 16" key="1">
    <citation type="submission" date="2018-04" db="EMBL/GenBank/DDBJ databases">
        <title>The genome of golden apple snail Pomacea canaliculata provides insight into stress tolerance and invasive adaptation.</title>
        <authorList>
            <person name="Liu C."/>
            <person name="Liu B."/>
            <person name="Ren Y."/>
            <person name="Zhang Y."/>
            <person name="Wang H."/>
            <person name="Li S."/>
            <person name="Jiang F."/>
            <person name="Yin L."/>
            <person name="Zhang G."/>
            <person name="Qian W."/>
            <person name="Fan W."/>
        </authorList>
    </citation>
    <scope>NUCLEOTIDE SEQUENCE [LARGE SCALE GENOMIC DNA]</scope>
    <source>
        <strain evidence="15">SZHN2017</strain>
        <tissue evidence="15">Muscle</tissue>
    </source>
</reference>